<reference evidence="1 2" key="2">
    <citation type="journal article" date="2016" name="Genome Announc.">
        <title>Draft Genome Sequence of Erythromycin- and Oxytetracycline-Sensitive Nocardia seriolae Strain U-1 (NBRC 110359).</title>
        <authorList>
            <person name="Imajoh M."/>
            <person name="Sukeda M."/>
            <person name="Shimizu M."/>
            <person name="Yamane J."/>
            <person name="Ohnishi K."/>
            <person name="Oshima S."/>
        </authorList>
    </citation>
    <scope>NUCLEOTIDE SEQUENCE [LARGE SCALE GENOMIC DNA]</scope>
    <source>
        <strain evidence="1 2">U-1</strain>
    </source>
</reference>
<reference evidence="2" key="1">
    <citation type="submission" date="2015-07" db="EMBL/GenBank/DDBJ databases">
        <title>Nocardia seriolae U-1 whole genome shotgun sequence.</title>
        <authorList>
            <person name="Imajoh M."/>
            <person name="Fukumoto Y."/>
            <person name="Sukeda M."/>
            <person name="Yamane J."/>
            <person name="Yamasaki K."/>
            <person name="Shimizu M."/>
            <person name="Ohnishi K."/>
            <person name="Oshima S."/>
        </authorList>
    </citation>
    <scope>NUCLEOTIDE SEQUENCE [LARGE SCALE GENOMIC DNA]</scope>
    <source>
        <strain evidence="2">U-1</strain>
    </source>
</reference>
<evidence type="ECO:0000313" key="1">
    <source>
        <dbReference type="EMBL" id="GAP31247.1"/>
    </source>
</evidence>
<sequence>MRRRIISRTGAAVALSSLRIVRVSFYGDVKHGTSREIAGVFEKWLATPEFSARERMFGFELTYEVPTVYVYCHEAIGPRGAGPLFLFEGTLGDETADPIERLHDLVQLFATADLYCVVDYTPIDIDDDPIGNEVTILP</sequence>
<accession>A0ABC9Z0V8</accession>
<dbReference type="AlphaFoldDB" id="A0ABC9Z0V8"/>
<keyword evidence="2" id="KW-1185">Reference proteome</keyword>
<comment type="caution">
    <text evidence="1">The sequence shown here is derived from an EMBL/GenBank/DDBJ whole genome shotgun (WGS) entry which is preliminary data.</text>
</comment>
<name>A0ABC9Z0V8_9NOCA</name>
<protein>
    <submittedName>
        <fullName evidence="1">Uncharacterized protein</fullName>
    </submittedName>
</protein>
<organism evidence="1 2">
    <name type="scientific">Nocardia seriolae</name>
    <dbReference type="NCBI Taxonomy" id="37332"/>
    <lineage>
        <taxon>Bacteria</taxon>
        <taxon>Bacillati</taxon>
        <taxon>Actinomycetota</taxon>
        <taxon>Actinomycetes</taxon>
        <taxon>Mycobacteriales</taxon>
        <taxon>Nocardiaceae</taxon>
        <taxon>Nocardia</taxon>
    </lineage>
</organism>
<dbReference type="Proteomes" id="UP000037179">
    <property type="component" value="Unassembled WGS sequence"/>
</dbReference>
<gene>
    <name evidence="1" type="ORF">NSK11_contig00108-0010</name>
</gene>
<proteinExistence type="predicted"/>
<evidence type="ECO:0000313" key="2">
    <source>
        <dbReference type="Proteomes" id="UP000037179"/>
    </source>
</evidence>
<dbReference type="EMBL" id="BBYQ01000108">
    <property type="protein sequence ID" value="GAP31247.1"/>
    <property type="molecule type" value="Genomic_DNA"/>
</dbReference>